<comment type="caution">
    <text evidence="6">Lacks conserved residue(s) required for the propagation of feature annotation.</text>
</comment>
<name>A0AAD8YIQ3_9STRA</name>
<evidence type="ECO:0000256" key="5">
    <source>
        <dbReference type="ARBA" id="ARBA00023136"/>
    </source>
</evidence>
<evidence type="ECO:0000256" key="2">
    <source>
        <dbReference type="ARBA" id="ARBA00006824"/>
    </source>
</evidence>
<dbReference type="PANTHER" id="PTHR11266:SF80">
    <property type="entry name" value="PEROXISOMAL MEMBRANE PROTEIN 2"/>
    <property type="match status" value="1"/>
</dbReference>
<feature type="region of interest" description="Disordered" evidence="7">
    <location>
        <begin position="25"/>
        <end position="44"/>
    </location>
</feature>
<keyword evidence="3 6" id="KW-0812">Transmembrane</keyword>
<dbReference type="InterPro" id="IPR007248">
    <property type="entry name" value="Mpv17_PMP22"/>
</dbReference>
<evidence type="ECO:0000256" key="3">
    <source>
        <dbReference type="ARBA" id="ARBA00022692"/>
    </source>
</evidence>
<comment type="similarity">
    <text evidence="2 6">Belongs to the peroxisomal membrane protein PXMP2/4 family.</text>
</comment>
<gene>
    <name evidence="8" type="ORF">QTG54_002822</name>
</gene>
<proteinExistence type="inferred from homology"/>
<keyword evidence="5 6" id="KW-0472">Membrane</keyword>
<feature type="transmembrane region" description="Helical" evidence="6">
    <location>
        <begin position="111"/>
        <end position="130"/>
    </location>
</feature>
<keyword evidence="9" id="KW-1185">Reference proteome</keyword>
<evidence type="ECO:0000256" key="4">
    <source>
        <dbReference type="ARBA" id="ARBA00022989"/>
    </source>
</evidence>
<dbReference type="EMBL" id="JATAAI010000004">
    <property type="protein sequence ID" value="KAK1746215.1"/>
    <property type="molecule type" value="Genomic_DNA"/>
</dbReference>
<dbReference type="PANTHER" id="PTHR11266">
    <property type="entry name" value="PEROXISOMAL MEMBRANE PROTEIN 2, PXMP2 MPV17"/>
    <property type="match status" value="1"/>
</dbReference>
<dbReference type="AlphaFoldDB" id="A0AAD8YIQ3"/>
<sequence>MFATNMISRRLIASRSPFQQIGRSPMAIRRSTNNTTTTTTAKDAATKSETIAAKSSTTTTSAAEESTKSFAERNPFIFQLGVATAKTSAADIMVQVVVEKKKWNEIDLKRNGIFVVFGFAYLGGFQYWLMVNKFNKWFPTRARFATLTLGEKLKDTAGMIDALKMVAFDVFVHLPLIYFPCYYTCKEIVTGTSWNPLVWMKDGVSKYWNNKEEDCLAMIKLWGPSDCIQFSMPIHISMPFRHLVSFFWTAYVSFTRGGSNEEDNKLKRTLSVSGDSAKIEK</sequence>
<evidence type="ECO:0000313" key="8">
    <source>
        <dbReference type="EMBL" id="KAK1746215.1"/>
    </source>
</evidence>
<organism evidence="8 9">
    <name type="scientific">Skeletonema marinoi</name>
    <dbReference type="NCBI Taxonomy" id="267567"/>
    <lineage>
        <taxon>Eukaryota</taxon>
        <taxon>Sar</taxon>
        <taxon>Stramenopiles</taxon>
        <taxon>Ochrophyta</taxon>
        <taxon>Bacillariophyta</taxon>
        <taxon>Coscinodiscophyceae</taxon>
        <taxon>Thalassiosirophycidae</taxon>
        <taxon>Thalassiosirales</taxon>
        <taxon>Skeletonemataceae</taxon>
        <taxon>Skeletonema</taxon>
        <taxon>Skeletonema marinoi-dohrnii complex</taxon>
    </lineage>
</organism>
<comment type="subcellular location">
    <subcellularLocation>
        <location evidence="1">Membrane</location>
        <topology evidence="1">Multi-pass membrane protein</topology>
    </subcellularLocation>
</comment>
<keyword evidence="4 6" id="KW-1133">Transmembrane helix</keyword>
<comment type="caution">
    <text evidence="8">The sequence shown here is derived from an EMBL/GenBank/DDBJ whole genome shotgun (WGS) entry which is preliminary data.</text>
</comment>
<dbReference type="GO" id="GO:0016020">
    <property type="term" value="C:membrane"/>
    <property type="evidence" value="ECO:0007669"/>
    <property type="project" value="UniProtKB-SubCell"/>
</dbReference>
<protein>
    <submittedName>
        <fullName evidence="8">Mpv17/PMP22-like protein</fullName>
    </submittedName>
</protein>
<dbReference type="GO" id="GO:0005737">
    <property type="term" value="C:cytoplasm"/>
    <property type="evidence" value="ECO:0007669"/>
    <property type="project" value="TreeGrafter"/>
</dbReference>
<evidence type="ECO:0000256" key="6">
    <source>
        <dbReference type="RuleBase" id="RU363053"/>
    </source>
</evidence>
<evidence type="ECO:0000256" key="1">
    <source>
        <dbReference type="ARBA" id="ARBA00004141"/>
    </source>
</evidence>
<dbReference type="Proteomes" id="UP001224775">
    <property type="component" value="Unassembled WGS sequence"/>
</dbReference>
<accession>A0AAD8YIQ3</accession>
<evidence type="ECO:0000256" key="7">
    <source>
        <dbReference type="SAM" id="MobiDB-lite"/>
    </source>
</evidence>
<reference evidence="8" key="1">
    <citation type="submission" date="2023-06" db="EMBL/GenBank/DDBJ databases">
        <title>Survivors Of The Sea: Transcriptome response of Skeletonema marinoi to long-term dormancy.</title>
        <authorList>
            <person name="Pinder M.I.M."/>
            <person name="Kourtchenko O."/>
            <person name="Robertson E.K."/>
            <person name="Larsson T."/>
            <person name="Maumus F."/>
            <person name="Osuna-Cruz C.M."/>
            <person name="Vancaester E."/>
            <person name="Stenow R."/>
            <person name="Vandepoele K."/>
            <person name="Ploug H."/>
            <person name="Bruchert V."/>
            <person name="Godhe A."/>
            <person name="Topel M."/>
        </authorList>
    </citation>
    <scope>NUCLEOTIDE SEQUENCE</scope>
    <source>
        <strain evidence="8">R05AC</strain>
    </source>
</reference>
<evidence type="ECO:0000313" key="9">
    <source>
        <dbReference type="Proteomes" id="UP001224775"/>
    </source>
</evidence>